<feature type="domain" description="WYL" evidence="1">
    <location>
        <begin position="129"/>
        <end position="191"/>
    </location>
</feature>
<evidence type="ECO:0000259" key="1">
    <source>
        <dbReference type="Pfam" id="PF13280"/>
    </source>
</evidence>
<accession>A0A2N1PL98</accession>
<protein>
    <recommendedName>
        <fullName evidence="1">WYL domain-containing protein</fullName>
    </recommendedName>
</protein>
<name>A0A2N1PL98_9BACT</name>
<sequence>MTQMEITTRDFNISPRMEASRNSSLKVTSRRTPMTIDNSGEKVAMAVAILVLSRIRNQGGTLVSDKSIDSLATKIMGEFSEDALGKIASEAGEVISWLQGAGSMEDEGQRIQESFFSAPDYVFSMEDTVPVIDQAIEEETDLFVDYYSRRRGQFTVRRVTPIRLTGEELTAFCHLRGDMRVFKLSRIRSVKPVCEEE</sequence>
<dbReference type="PROSITE" id="PS52050">
    <property type="entry name" value="WYL"/>
    <property type="match status" value="1"/>
</dbReference>
<gene>
    <name evidence="2" type="ORF">CVV64_15950</name>
</gene>
<comment type="caution">
    <text evidence="2">The sequence shown here is derived from an EMBL/GenBank/DDBJ whole genome shotgun (WGS) entry which is preliminary data.</text>
</comment>
<proteinExistence type="predicted"/>
<dbReference type="EMBL" id="PGXC01000025">
    <property type="protein sequence ID" value="PKK89118.1"/>
    <property type="molecule type" value="Genomic_DNA"/>
</dbReference>
<dbReference type="InterPro" id="IPR026881">
    <property type="entry name" value="WYL_dom"/>
</dbReference>
<dbReference type="Proteomes" id="UP000233256">
    <property type="component" value="Unassembled WGS sequence"/>
</dbReference>
<evidence type="ECO:0000313" key="2">
    <source>
        <dbReference type="EMBL" id="PKK89118.1"/>
    </source>
</evidence>
<dbReference type="AlphaFoldDB" id="A0A2N1PL98"/>
<dbReference type="Pfam" id="PF13280">
    <property type="entry name" value="WYL"/>
    <property type="match status" value="1"/>
</dbReference>
<reference evidence="2" key="2">
    <citation type="submission" date="2017-11" db="EMBL/GenBank/DDBJ databases">
        <authorList>
            <person name="Han C.G."/>
        </authorList>
    </citation>
    <scope>NUCLEOTIDE SEQUENCE</scope>
    <source>
        <strain evidence="2">HGW-Wallbacteria-1</strain>
    </source>
</reference>
<organism evidence="2">
    <name type="scientific">Candidatus Wallbacteria bacterium HGW-Wallbacteria-1</name>
    <dbReference type="NCBI Taxonomy" id="2013854"/>
    <lineage>
        <taxon>Bacteria</taxon>
        <taxon>Candidatus Walliibacteriota</taxon>
    </lineage>
</organism>
<reference evidence="2" key="1">
    <citation type="journal article" date="2017" name="ISME J.">
        <title>Potential for microbial H2 and metal transformations associated with novel bacteria and archaea in deep terrestrial subsurface sediments.</title>
        <authorList>
            <person name="Hernsdorf A.W."/>
            <person name="Amano Y."/>
            <person name="Miyakawa K."/>
            <person name="Ise K."/>
            <person name="Suzuki Y."/>
            <person name="Anantharaman K."/>
            <person name="Probst A."/>
            <person name="Burstein D."/>
            <person name="Thomas B.C."/>
            <person name="Banfield J.F."/>
        </authorList>
    </citation>
    <scope>NUCLEOTIDE SEQUENCE [LARGE SCALE GENOMIC DNA]</scope>
    <source>
        <strain evidence="2">HGW-Wallbacteria-1</strain>
    </source>
</reference>